<dbReference type="Pfam" id="PF00385">
    <property type="entry name" value="Chromo"/>
    <property type="match status" value="2"/>
</dbReference>
<dbReference type="PANTHER" id="PTHR22812">
    <property type="entry name" value="CHROMOBOX PROTEIN"/>
    <property type="match status" value="1"/>
</dbReference>
<feature type="compositionally biased region" description="Acidic residues" evidence="3">
    <location>
        <begin position="34"/>
        <end position="48"/>
    </location>
</feature>
<dbReference type="SMART" id="SM00298">
    <property type="entry name" value="CHROMO"/>
    <property type="match status" value="2"/>
</dbReference>
<dbReference type="InterPro" id="IPR023780">
    <property type="entry name" value="Chromo_domain"/>
</dbReference>
<feature type="domain" description="Chromo" evidence="4">
    <location>
        <begin position="92"/>
        <end position="150"/>
    </location>
</feature>
<sequence>MRKINMKRKSRKEKADQKKDEENGVEEKSNDPKDSDDENAEPADDEPVPETKKKKTDKRKSGSGTNKKSAKKDAEKEKPTEEEDDTEDSAQYEVQEVLDQKMIRGVRHYLIRWKGYEPESDSWEPESTLQCADLIKKFKASREDQNGKENSSDSPKKRRKSDKKNIKKDKKVKRSSKNKEEADWDSNDEFEVERIIDVYFKRNGTREFLVSWKGYPSSQDSWEPEENLECLDLISKFMNKVEAAKKVDQKELRLNRTPTERFTLNTSDGGRRLSRRFSGKQRVHYHETE</sequence>
<reference evidence="5" key="1">
    <citation type="submission" date="2019-08" db="EMBL/GenBank/DDBJ databases">
        <title>The genome of the North American firefly Photinus pyralis.</title>
        <authorList>
            <consortium name="Photinus pyralis genome working group"/>
            <person name="Fallon T.R."/>
            <person name="Sander Lower S.E."/>
            <person name="Weng J.-K."/>
        </authorList>
    </citation>
    <scope>NUCLEOTIDE SEQUENCE</scope>
    <source>
        <strain evidence="5">TRF0915ILg1</strain>
        <tissue evidence="5">Whole body</tissue>
    </source>
</reference>
<dbReference type="PRINTS" id="PR00504">
    <property type="entry name" value="CHROMODOMAIN"/>
</dbReference>
<proteinExistence type="predicted"/>
<dbReference type="SUPFAM" id="SSF54160">
    <property type="entry name" value="Chromo domain-like"/>
    <property type="match status" value="2"/>
</dbReference>
<keyword evidence="2" id="KW-0539">Nucleus</keyword>
<dbReference type="InterPro" id="IPR051219">
    <property type="entry name" value="Heterochromatin_chromo-domain"/>
</dbReference>
<feature type="compositionally biased region" description="Basic residues" evidence="3">
    <location>
        <begin position="156"/>
        <end position="176"/>
    </location>
</feature>
<name>A0A8K0DDS3_IGNLU</name>
<comment type="subcellular location">
    <subcellularLocation>
        <location evidence="1">Nucleus</location>
    </subcellularLocation>
</comment>
<feature type="region of interest" description="Disordered" evidence="3">
    <location>
        <begin position="138"/>
        <end position="186"/>
    </location>
</feature>
<dbReference type="Gene3D" id="2.40.50.40">
    <property type="match status" value="2"/>
</dbReference>
<comment type="caution">
    <text evidence="5">The sequence shown here is derived from an EMBL/GenBank/DDBJ whole genome shotgun (WGS) entry which is preliminary data.</text>
</comment>
<feature type="region of interest" description="Disordered" evidence="3">
    <location>
        <begin position="1"/>
        <end position="101"/>
    </location>
</feature>
<protein>
    <recommendedName>
        <fullName evidence="4">Chromo domain-containing protein</fullName>
    </recommendedName>
</protein>
<evidence type="ECO:0000259" key="4">
    <source>
        <dbReference type="PROSITE" id="PS50013"/>
    </source>
</evidence>
<evidence type="ECO:0000313" key="6">
    <source>
        <dbReference type="Proteomes" id="UP000801492"/>
    </source>
</evidence>
<evidence type="ECO:0000256" key="3">
    <source>
        <dbReference type="SAM" id="MobiDB-lite"/>
    </source>
</evidence>
<dbReference type="InterPro" id="IPR017984">
    <property type="entry name" value="Chromo_dom_subgr"/>
</dbReference>
<dbReference type="GO" id="GO:0005694">
    <property type="term" value="C:chromosome"/>
    <property type="evidence" value="ECO:0007669"/>
    <property type="project" value="UniProtKB-ARBA"/>
</dbReference>
<dbReference type="PROSITE" id="PS50013">
    <property type="entry name" value="CHROMO_2"/>
    <property type="match status" value="2"/>
</dbReference>
<dbReference type="InterPro" id="IPR000953">
    <property type="entry name" value="Chromo/chromo_shadow_dom"/>
</dbReference>
<gene>
    <name evidence="5" type="ORF">ILUMI_07298</name>
</gene>
<dbReference type="OrthoDB" id="5376140at2759"/>
<feature type="compositionally biased region" description="Basic and acidic residues" evidence="3">
    <location>
        <begin position="138"/>
        <end position="155"/>
    </location>
</feature>
<dbReference type="AlphaFoldDB" id="A0A8K0DDS3"/>
<feature type="compositionally biased region" description="Basic and acidic residues" evidence="3">
    <location>
        <begin position="13"/>
        <end position="33"/>
    </location>
</feature>
<organism evidence="5 6">
    <name type="scientific">Ignelater luminosus</name>
    <name type="common">Cucubano</name>
    <name type="synonym">Pyrophorus luminosus</name>
    <dbReference type="NCBI Taxonomy" id="2038154"/>
    <lineage>
        <taxon>Eukaryota</taxon>
        <taxon>Metazoa</taxon>
        <taxon>Ecdysozoa</taxon>
        <taxon>Arthropoda</taxon>
        <taxon>Hexapoda</taxon>
        <taxon>Insecta</taxon>
        <taxon>Pterygota</taxon>
        <taxon>Neoptera</taxon>
        <taxon>Endopterygota</taxon>
        <taxon>Coleoptera</taxon>
        <taxon>Polyphaga</taxon>
        <taxon>Elateriformia</taxon>
        <taxon>Elateroidea</taxon>
        <taxon>Elateridae</taxon>
        <taxon>Agrypninae</taxon>
        <taxon>Pyrophorini</taxon>
        <taxon>Ignelater</taxon>
    </lineage>
</organism>
<keyword evidence="6" id="KW-1185">Reference proteome</keyword>
<dbReference type="CDD" id="cd00024">
    <property type="entry name" value="CD_CSD"/>
    <property type="match status" value="2"/>
</dbReference>
<feature type="domain" description="Chromo" evidence="4">
    <location>
        <begin position="190"/>
        <end position="249"/>
    </location>
</feature>
<feature type="compositionally biased region" description="Basic residues" evidence="3">
    <location>
        <begin position="1"/>
        <end position="12"/>
    </location>
</feature>
<dbReference type="Proteomes" id="UP000801492">
    <property type="component" value="Unassembled WGS sequence"/>
</dbReference>
<dbReference type="EMBL" id="VTPC01003217">
    <property type="protein sequence ID" value="KAF2898870.1"/>
    <property type="molecule type" value="Genomic_DNA"/>
</dbReference>
<evidence type="ECO:0000313" key="5">
    <source>
        <dbReference type="EMBL" id="KAF2898870.1"/>
    </source>
</evidence>
<evidence type="ECO:0000256" key="2">
    <source>
        <dbReference type="ARBA" id="ARBA00023242"/>
    </source>
</evidence>
<feature type="compositionally biased region" description="Acidic residues" evidence="3">
    <location>
        <begin position="80"/>
        <end position="90"/>
    </location>
</feature>
<dbReference type="GO" id="GO:0005634">
    <property type="term" value="C:nucleus"/>
    <property type="evidence" value="ECO:0007669"/>
    <property type="project" value="UniProtKB-SubCell"/>
</dbReference>
<evidence type="ECO:0000256" key="1">
    <source>
        <dbReference type="ARBA" id="ARBA00004123"/>
    </source>
</evidence>
<dbReference type="InterPro" id="IPR016197">
    <property type="entry name" value="Chromo-like_dom_sf"/>
</dbReference>
<accession>A0A8K0DDS3</accession>